<protein>
    <submittedName>
        <fullName evidence="1">Type III secretion system chaperone</fullName>
    </submittedName>
</protein>
<name>A0A947D0W2_9HYPH</name>
<dbReference type="EMBL" id="JAHHZF010000001">
    <property type="protein sequence ID" value="MBT9288294.1"/>
    <property type="molecule type" value="Genomic_DNA"/>
</dbReference>
<dbReference type="RefSeq" id="WP_261966966.1">
    <property type="nucleotide sequence ID" value="NZ_JAHHZF010000001.1"/>
</dbReference>
<dbReference type="Gene3D" id="3.30.1460.10">
    <property type="match status" value="1"/>
</dbReference>
<dbReference type="GO" id="GO:0030254">
    <property type="term" value="P:protein secretion by the type III secretion system"/>
    <property type="evidence" value="ECO:0007669"/>
    <property type="project" value="InterPro"/>
</dbReference>
<dbReference type="InterPro" id="IPR010261">
    <property type="entry name" value="Tir_chaperone"/>
</dbReference>
<proteinExistence type="predicted"/>
<reference evidence="1 2" key="1">
    <citation type="submission" date="2021-06" db="EMBL/GenBank/DDBJ databases">
        <authorList>
            <person name="Grouzdev D.S."/>
            <person name="Koziaeva V."/>
        </authorList>
    </citation>
    <scope>NUCLEOTIDE SEQUENCE [LARGE SCALE GENOMIC DNA]</scope>
    <source>
        <strain evidence="1 2">22</strain>
    </source>
</reference>
<dbReference type="AlphaFoldDB" id="A0A947D0W2"/>
<dbReference type="CDD" id="cd16364">
    <property type="entry name" value="T3SC_I-like"/>
    <property type="match status" value="1"/>
</dbReference>
<dbReference type="SUPFAM" id="SSF69635">
    <property type="entry name" value="Type III secretory system chaperone-like"/>
    <property type="match status" value="1"/>
</dbReference>
<evidence type="ECO:0000313" key="2">
    <source>
        <dbReference type="Proteomes" id="UP000766595"/>
    </source>
</evidence>
<keyword evidence="2" id="KW-1185">Reference proteome</keyword>
<organism evidence="1 2">
    <name type="scientific">Prosthecodimorpha staleyi</name>
    <dbReference type="NCBI Taxonomy" id="2840188"/>
    <lineage>
        <taxon>Bacteria</taxon>
        <taxon>Pseudomonadati</taxon>
        <taxon>Pseudomonadota</taxon>
        <taxon>Alphaproteobacteria</taxon>
        <taxon>Hyphomicrobiales</taxon>
        <taxon>Ancalomicrobiaceae</taxon>
        <taxon>Prosthecodimorpha</taxon>
    </lineage>
</organism>
<gene>
    <name evidence="1" type="ORF">KL771_02455</name>
</gene>
<sequence>MTDIGKYIAALEKRIGFELDEPDDGFYGIVVEGRQLVNIGFDADAGTVTIRTPVNASSPSLPTALVSSLFEFNFPNAVTAGAILAWPADGIGLELVNVLPLAAVEPEALGNLAGAQGKAALEMSRTIDKKLARAA</sequence>
<accession>A0A947D0W2</accession>
<evidence type="ECO:0000313" key="1">
    <source>
        <dbReference type="EMBL" id="MBT9288294.1"/>
    </source>
</evidence>
<dbReference type="Proteomes" id="UP000766595">
    <property type="component" value="Unassembled WGS sequence"/>
</dbReference>
<comment type="caution">
    <text evidence="1">The sequence shown here is derived from an EMBL/GenBank/DDBJ whole genome shotgun (WGS) entry which is preliminary data.</text>
</comment>
<dbReference type="Pfam" id="PF05932">
    <property type="entry name" value="CesT"/>
    <property type="match status" value="1"/>
</dbReference>